<feature type="non-terminal residue" evidence="1">
    <location>
        <position position="86"/>
    </location>
</feature>
<dbReference type="Proteomes" id="UP000018888">
    <property type="component" value="Unassembled WGS sequence"/>
</dbReference>
<reference evidence="1 2" key="1">
    <citation type="journal article" date="2013" name="Proc. Natl. Acad. Sci. U.S.A.">
        <title>Genome of an arbuscular mycorrhizal fungus provides insight into the oldest plant symbiosis.</title>
        <authorList>
            <person name="Tisserant E."/>
            <person name="Malbreil M."/>
            <person name="Kuo A."/>
            <person name="Kohler A."/>
            <person name="Symeonidi A."/>
            <person name="Balestrini R."/>
            <person name="Charron P."/>
            <person name="Duensing N."/>
            <person name="Frei Dit Frey N."/>
            <person name="Gianinazzi-Pearson V."/>
            <person name="Gilbert L.B."/>
            <person name="Handa Y."/>
            <person name="Herr J.R."/>
            <person name="Hijri M."/>
            <person name="Koul R."/>
            <person name="Kawaguchi M."/>
            <person name="Krajinski F."/>
            <person name="Lammers P.J."/>
            <person name="Masclaux F.G."/>
            <person name="Murat C."/>
            <person name="Morin E."/>
            <person name="Ndikumana S."/>
            <person name="Pagni M."/>
            <person name="Petitpierre D."/>
            <person name="Requena N."/>
            <person name="Rosikiewicz P."/>
            <person name="Riley R."/>
            <person name="Saito K."/>
            <person name="San Clemente H."/>
            <person name="Shapiro H."/>
            <person name="van Tuinen D."/>
            <person name="Becard G."/>
            <person name="Bonfante P."/>
            <person name="Paszkowski U."/>
            <person name="Shachar-Hill Y.Y."/>
            <person name="Tuskan G.A."/>
            <person name="Young P.W."/>
            <person name="Sanders I.R."/>
            <person name="Henrissat B."/>
            <person name="Rensing S.A."/>
            <person name="Grigoriev I.V."/>
            <person name="Corradi N."/>
            <person name="Roux C."/>
            <person name="Martin F."/>
        </authorList>
    </citation>
    <scope>NUCLEOTIDE SEQUENCE [LARGE SCALE GENOMIC DNA]</scope>
    <source>
        <strain evidence="1 2">DAOM 197198</strain>
    </source>
</reference>
<dbReference type="EMBL" id="AUPC02000041">
    <property type="protein sequence ID" value="POG77361.1"/>
    <property type="molecule type" value="Genomic_DNA"/>
</dbReference>
<keyword evidence="2" id="KW-1185">Reference proteome</keyword>
<sequence>LIEDDKYFEKYGATLLPMLIKSNDPKSAHHIKEIYNKCIKLVKEDLKRNLKLLNIITSSMYDLYKKYPDYLTQFNSEMFLVLDPYF</sequence>
<comment type="caution">
    <text evidence="1">The sequence shown here is derived from an EMBL/GenBank/DDBJ whole genome shotgun (WGS) entry which is preliminary data.</text>
</comment>
<name>A0A2P4QI90_RHIID</name>
<evidence type="ECO:0000313" key="1">
    <source>
        <dbReference type="EMBL" id="POG77361.1"/>
    </source>
</evidence>
<gene>
    <name evidence="1" type="ORF">GLOIN_2v1548269</name>
</gene>
<protein>
    <submittedName>
        <fullName evidence="1">Uncharacterized protein</fullName>
    </submittedName>
</protein>
<accession>A0A2P4QI90</accession>
<proteinExistence type="predicted"/>
<evidence type="ECO:0000313" key="2">
    <source>
        <dbReference type="Proteomes" id="UP000018888"/>
    </source>
</evidence>
<feature type="non-terminal residue" evidence="1">
    <location>
        <position position="1"/>
    </location>
</feature>
<reference evidence="1 2" key="2">
    <citation type="journal article" date="2018" name="New Phytol.">
        <title>High intraspecific genome diversity in the model arbuscular mycorrhizal symbiont Rhizophagus irregularis.</title>
        <authorList>
            <person name="Chen E.C.H."/>
            <person name="Morin E."/>
            <person name="Beaudet D."/>
            <person name="Noel J."/>
            <person name="Yildirir G."/>
            <person name="Ndikumana S."/>
            <person name="Charron P."/>
            <person name="St-Onge C."/>
            <person name="Giorgi J."/>
            <person name="Kruger M."/>
            <person name="Marton T."/>
            <person name="Ropars J."/>
            <person name="Grigoriev I.V."/>
            <person name="Hainaut M."/>
            <person name="Henrissat B."/>
            <person name="Roux C."/>
            <person name="Martin F."/>
            <person name="Corradi N."/>
        </authorList>
    </citation>
    <scope>NUCLEOTIDE SEQUENCE [LARGE SCALE GENOMIC DNA]</scope>
    <source>
        <strain evidence="1 2">DAOM 197198</strain>
    </source>
</reference>
<dbReference type="AlphaFoldDB" id="A0A2P4QI90"/>
<organism evidence="1 2">
    <name type="scientific">Rhizophagus irregularis (strain DAOM 181602 / DAOM 197198 / MUCL 43194)</name>
    <name type="common">Arbuscular mycorrhizal fungus</name>
    <name type="synonym">Glomus intraradices</name>
    <dbReference type="NCBI Taxonomy" id="747089"/>
    <lineage>
        <taxon>Eukaryota</taxon>
        <taxon>Fungi</taxon>
        <taxon>Fungi incertae sedis</taxon>
        <taxon>Mucoromycota</taxon>
        <taxon>Glomeromycotina</taxon>
        <taxon>Glomeromycetes</taxon>
        <taxon>Glomerales</taxon>
        <taxon>Glomeraceae</taxon>
        <taxon>Rhizophagus</taxon>
    </lineage>
</organism>